<dbReference type="EMBL" id="JBJQND010000009">
    <property type="protein sequence ID" value="KAL3866291.1"/>
    <property type="molecule type" value="Genomic_DNA"/>
</dbReference>
<protein>
    <submittedName>
        <fullName evidence="1">Uncharacterized protein</fullName>
    </submittedName>
</protein>
<comment type="caution">
    <text evidence="1">The sequence shown here is derived from an EMBL/GenBank/DDBJ whole genome shotgun (WGS) entry which is preliminary data.</text>
</comment>
<evidence type="ECO:0000313" key="1">
    <source>
        <dbReference type="EMBL" id="KAL3866291.1"/>
    </source>
</evidence>
<dbReference type="AlphaFoldDB" id="A0ABD3VYS4"/>
<evidence type="ECO:0000313" key="2">
    <source>
        <dbReference type="Proteomes" id="UP001634394"/>
    </source>
</evidence>
<gene>
    <name evidence="1" type="ORF">ACJMK2_043598</name>
</gene>
<name>A0ABD3VYS4_SINWO</name>
<reference evidence="1 2" key="1">
    <citation type="submission" date="2024-11" db="EMBL/GenBank/DDBJ databases">
        <title>Chromosome-level genome assembly of the freshwater bivalve Anodonta woodiana.</title>
        <authorList>
            <person name="Chen X."/>
        </authorList>
    </citation>
    <scope>NUCLEOTIDE SEQUENCE [LARGE SCALE GENOMIC DNA]</scope>
    <source>
        <strain evidence="1">MN2024</strain>
        <tissue evidence="1">Gills</tissue>
    </source>
</reference>
<accession>A0ABD3VYS4</accession>
<sequence length="104" mass="11474">MLIPCQLKSEYALAYGPGHQSPGNRNLGSSENIYVTCVTPVQTGSTGYLNVREGRQNALVSLDGELAFGWCRNRKFSPKRWGFYPVSSVSGTPRSEEDNRACQD</sequence>
<proteinExistence type="predicted"/>
<dbReference type="Proteomes" id="UP001634394">
    <property type="component" value="Unassembled WGS sequence"/>
</dbReference>
<organism evidence="1 2">
    <name type="scientific">Sinanodonta woodiana</name>
    <name type="common">Chinese pond mussel</name>
    <name type="synonym">Anodonta woodiana</name>
    <dbReference type="NCBI Taxonomy" id="1069815"/>
    <lineage>
        <taxon>Eukaryota</taxon>
        <taxon>Metazoa</taxon>
        <taxon>Spiralia</taxon>
        <taxon>Lophotrochozoa</taxon>
        <taxon>Mollusca</taxon>
        <taxon>Bivalvia</taxon>
        <taxon>Autobranchia</taxon>
        <taxon>Heteroconchia</taxon>
        <taxon>Palaeoheterodonta</taxon>
        <taxon>Unionida</taxon>
        <taxon>Unionoidea</taxon>
        <taxon>Unionidae</taxon>
        <taxon>Unioninae</taxon>
        <taxon>Sinanodonta</taxon>
    </lineage>
</organism>
<keyword evidence="2" id="KW-1185">Reference proteome</keyword>